<dbReference type="OrthoDB" id="6364780at2759"/>
<keyword evidence="4 6" id="KW-0472">Membrane</keyword>
<dbReference type="CTD" id="8234389"/>
<dbReference type="InParanoid" id="E0VEU1"/>
<dbReference type="EMBL" id="AAZO01001615">
    <property type="status" value="NOT_ANNOTATED_CDS"/>
    <property type="molecule type" value="Genomic_DNA"/>
</dbReference>
<evidence type="ECO:0000256" key="1">
    <source>
        <dbReference type="ARBA" id="ARBA00004167"/>
    </source>
</evidence>
<feature type="compositionally biased region" description="Basic and acidic residues" evidence="5">
    <location>
        <begin position="38"/>
        <end position="49"/>
    </location>
</feature>
<evidence type="ECO:0008006" key="10">
    <source>
        <dbReference type="Google" id="ProtNLM"/>
    </source>
</evidence>
<dbReference type="GeneID" id="8234389"/>
<dbReference type="EnsemblMetazoa" id="PHUM140140-RA">
    <property type="protein sequence ID" value="PHUM140140-PA"/>
    <property type="gene ID" value="PHUM140140"/>
</dbReference>
<dbReference type="eggNOG" id="ENOG502RYWG">
    <property type="taxonomic scope" value="Eukaryota"/>
</dbReference>
<reference evidence="8" key="3">
    <citation type="submission" date="2021-02" db="UniProtKB">
        <authorList>
            <consortium name="EnsemblMetazoa"/>
        </authorList>
    </citation>
    <scope>IDENTIFICATION</scope>
    <source>
        <strain evidence="8">USDA</strain>
    </source>
</reference>
<keyword evidence="9" id="KW-1185">Reference proteome</keyword>
<dbReference type="Proteomes" id="UP000009046">
    <property type="component" value="Unassembled WGS sequence"/>
</dbReference>
<accession>E0VEU1</accession>
<dbReference type="InterPro" id="IPR045232">
    <property type="entry name" value="FAM234"/>
</dbReference>
<dbReference type="AlphaFoldDB" id="E0VEU1"/>
<reference evidence="7" key="1">
    <citation type="submission" date="2007-04" db="EMBL/GenBank/DDBJ databases">
        <title>Annotation of Pediculus humanus corporis strain USDA.</title>
        <authorList>
            <person name="Kirkness E."/>
            <person name="Hannick L."/>
            <person name="Hass B."/>
            <person name="Bruggner R."/>
            <person name="Lawson D."/>
            <person name="Bidwell S."/>
            <person name="Joardar V."/>
            <person name="Caler E."/>
            <person name="Walenz B."/>
            <person name="Inman J."/>
            <person name="Schobel S."/>
            <person name="Galinsky K."/>
            <person name="Amedeo P."/>
            <person name="Strausberg R."/>
        </authorList>
    </citation>
    <scope>NUCLEOTIDE SEQUENCE</scope>
    <source>
        <strain evidence="7">USDA</strain>
    </source>
</reference>
<organism>
    <name type="scientific">Pediculus humanus subsp. corporis</name>
    <name type="common">Body louse</name>
    <dbReference type="NCBI Taxonomy" id="121224"/>
    <lineage>
        <taxon>Eukaryota</taxon>
        <taxon>Metazoa</taxon>
        <taxon>Ecdysozoa</taxon>
        <taxon>Arthropoda</taxon>
        <taxon>Hexapoda</taxon>
        <taxon>Insecta</taxon>
        <taxon>Pterygota</taxon>
        <taxon>Neoptera</taxon>
        <taxon>Paraneoptera</taxon>
        <taxon>Psocodea</taxon>
        <taxon>Troctomorpha</taxon>
        <taxon>Phthiraptera</taxon>
        <taxon>Anoplura</taxon>
        <taxon>Pediculidae</taxon>
        <taxon>Pediculus</taxon>
    </lineage>
</organism>
<dbReference type="GO" id="GO:0016020">
    <property type="term" value="C:membrane"/>
    <property type="evidence" value="ECO:0007669"/>
    <property type="project" value="UniProtKB-SubCell"/>
</dbReference>
<evidence type="ECO:0000256" key="6">
    <source>
        <dbReference type="SAM" id="Phobius"/>
    </source>
</evidence>
<dbReference type="OMA" id="MQMITET"/>
<protein>
    <recommendedName>
        <fullName evidence="10">Protein ITFG3</fullName>
    </recommendedName>
</protein>
<evidence type="ECO:0000313" key="9">
    <source>
        <dbReference type="Proteomes" id="UP000009046"/>
    </source>
</evidence>
<evidence type="ECO:0000313" key="7">
    <source>
        <dbReference type="EMBL" id="EEB11897.1"/>
    </source>
</evidence>
<dbReference type="KEGG" id="phu:Phum_PHUM140140"/>
<dbReference type="PANTHER" id="PTHR21419">
    <property type="match status" value="1"/>
</dbReference>
<name>E0VEU1_PEDHC</name>
<dbReference type="SUPFAM" id="SSF69318">
    <property type="entry name" value="Integrin alpha N-terminal domain"/>
    <property type="match status" value="1"/>
</dbReference>
<gene>
    <name evidence="8" type="primary">8234389</name>
    <name evidence="7" type="ORF">Phum_PHUM140140</name>
</gene>
<comment type="subcellular location">
    <subcellularLocation>
        <location evidence="1">Membrane</location>
        <topology evidence="1">Single-pass membrane protein</topology>
    </subcellularLocation>
</comment>
<keyword evidence="2 6" id="KW-0812">Transmembrane</keyword>
<evidence type="ECO:0000256" key="3">
    <source>
        <dbReference type="ARBA" id="ARBA00022989"/>
    </source>
</evidence>
<evidence type="ECO:0000313" key="8">
    <source>
        <dbReference type="EnsemblMetazoa" id="PHUM140140-PA"/>
    </source>
</evidence>
<feature type="compositionally biased region" description="Polar residues" evidence="5">
    <location>
        <begin position="1"/>
        <end position="19"/>
    </location>
</feature>
<sequence>MTGRSSAYSPLPQSNSDSEGSSEELHISNESKIVNRITKTDPSKSEKPFNNHKSNAINYKLLDTDGDIGTTLIRFHSNTDEVSILKPKNNKEIFSTTRKLCFVFSVLLCIFTTVVFVWFLPCNEFYGPISLITDTSNSAHNLVFFTRRISNVGLTNNFTIKSGLTSIKGENGLKLWNISLDKIPSDIDCKLIDITLNGFNDCLLFGTNFLKAIDSTTGMKLWEFYKYTRESQTSYFLDFPLIIYDVNGDDVQDLLTSCSFIYVKEQTHSDQTYQNYLIIISGKTGRIINNPIHIKLCTAIHNLMFENEYTISYTCYNSTKKESQQTISLNSLLQSLDVVPEKINLNKLKIIHQHQKKIKNPIFISGRKVVVENEGHCPENCSISVNIKDDDNNKNNSVYMTKPDGGNRLVLKFWKWESKKNFNNNNNNFTSQPTVTLKTIQNELKTTTKKSNRFDVTEYFDNEMLQESETNYQRSKRGAINKKKSNYDEYLNNSNQYLLHVIRETIISISLNNSKIIVKNLSEDKIIQICLKYKNCEPDVDRQKNSLLLADINGDGKKELITFSSKYVRDDFQSKGGKNWHLQTTVKSQV</sequence>
<dbReference type="EMBL" id="DS235098">
    <property type="protein sequence ID" value="EEB11897.1"/>
    <property type="molecule type" value="Genomic_DNA"/>
</dbReference>
<evidence type="ECO:0000256" key="2">
    <source>
        <dbReference type="ARBA" id="ARBA00022692"/>
    </source>
</evidence>
<dbReference type="VEuPathDB" id="VectorBase:PHUM140140"/>
<evidence type="ECO:0000256" key="5">
    <source>
        <dbReference type="SAM" id="MobiDB-lite"/>
    </source>
</evidence>
<dbReference type="RefSeq" id="XP_002424635.1">
    <property type="nucleotide sequence ID" value="XM_002424590.1"/>
</dbReference>
<feature type="region of interest" description="Disordered" evidence="5">
    <location>
        <begin position="1"/>
        <end position="51"/>
    </location>
</feature>
<dbReference type="FunCoup" id="E0VEU1">
    <property type="interactions" value="24"/>
</dbReference>
<keyword evidence="3 6" id="KW-1133">Transmembrane helix</keyword>
<dbReference type="HOGENOM" id="CLU_017840_0_0_1"/>
<proteinExistence type="predicted"/>
<dbReference type="InterPro" id="IPR028994">
    <property type="entry name" value="Integrin_alpha_N"/>
</dbReference>
<dbReference type="PANTHER" id="PTHR21419:SF30">
    <property type="entry name" value="IG-LIKE DOMAIN-CONTAINING PROTEIN"/>
    <property type="match status" value="1"/>
</dbReference>
<evidence type="ECO:0000256" key="4">
    <source>
        <dbReference type="ARBA" id="ARBA00023136"/>
    </source>
</evidence>
<feature type="transmembrane region" description="Helical" evidence="6">
    <location>
        <begin position="100"/>
        <end position="120"/>
    </location>
</feature>
<reference evidence="7" key="2">
    <citation type="submission" date="2007-04" db="EMBL/GenBank/DDBJ databases">
        <title>The genome of the human body louse.</title>
        <authorList>
            <consortium name="The Human Body Louse Genome Consortium"/>
            <person name="Kirkness E."/>
            <person name="Walenz B."/>
            <person name="Hass B."/>
            <person name="Bruggner R."/>
            <person name="Strausberg R."/>
        </authorList>
    </citation>
    <scope>NUCLEOTIDE SEQUENCE</scope>
    <source>
        <strain evidence="7">USDA</strain>
    </source>
</reference>